<name>A0A9E7FIF1_9LILI</name>
<dbReference type="Proteomes" id="UP001055439">
    <property type="component" value="Chromosome 4"/>
</dbReference>
<accession>A0A9E7FIF1</accession>
<reference evidence="1" key="1">
    <citation type="submission" date="2022-05" db="EMBL/GenBank/DDBJ databases">
        <title>The Musa troglodytarum L. genome provides insights into the mechanism of non-climacteric behaviour and enrichment of carotenoids.</title>
        <authorList>
            <person name="Wang J."/>
        </authorList>
    </citation>
    <scope>NUCLEOTIDE SEQUENCE</scope>
    <source>
        <tissue evidence="1">Leaf</tissue>
    </source>
</reference>
<organism evidence="1 2">
    <name type="scientific">Musa troglodytarum</name>
    <name type="common">fe'i banana</name>
    <dbReference type="NCBI Taxonomy" id="320322"/>
    <lineage>
        <taxon>Eukaryota</taxon>
        <taxon>Viridiplantae</taxon>
        <taxon>Streptophyta</taxon>
        <taxon>Embryophyta</taxon>
        <taxon>Tracheophyta</taxon>
        <taxon>Spermatophyta</taxon>
        <taxon>Magnoliopsida</taxon>
        <taxon>Liliopsida</taxon>
        <taxon>Zingiberales</taxon>
        <taxon>Musaceae</taxon>
        <taxon>Musa</taxon>
    </lineage>
</organism>
<evidence type="ECO:0000313" key="1">
    <source>
        <dbReference type="EMBL" id="URD96218.1"/>
    </source>
</evidence>
<keyword evidence="2" id="KW-1185">Reference proteome</keyword>
<proteinExistence type="predicted"/>
<evidence type="ECO:0000313" key="2">
    <source>
        <dbReference type="Proteomes" id="UP001055439"/>
    </source>
</evidence>
<dbReference type="OrthoDB" id="3055998at2759"/>
<gene>
    <name evidence="1" type="ORF">MUK42_10427</name>
</gene>
<sequence length="52" mass="5987">MHWVAWEKLCNSKETHQLDSPAGLFVNDYNIEDGCNPEPFPEMDQSHLIDAI</sequence>
<dbReference type="EMBL" id="CP097506">
    <property type="protein sequence ID" value="URD96218.1"/>
    <property type="molecule type" value="Genomic_DNA"/>
</dbReference>
<feature type="non-terminal residue" evidence="1">
    <location>
        <position position="52"/>
    </location>
</feature>
<protein>
    <submittedName>
        <fullName evidence="1">Uncharacterized protein</fullName>
    </submittedName>
</protein>
<dbReference type="AlphaFoldDB" id="A0A9E7FIF1"/>